<evidence type="ECO:0000313" key="2">
    <source>
        <dbReference type="EMBL" id="MQL71543.1"/>
    </source>
</evidence>
<accession>A0A843TQ42</accession>
<sequence length="92" mass="9955">MDLQLCVCSLSFILFLNTCVRYPLRDFGPFAGGRFGYGALLGISTPSGAVEAWWDRNPQVFARVVRLGGPTVGPKALTGFLPVNATWVCVAF</sequence>
<name>A0A843TQ42_COLES</name>
<keyword evidence="3" id="KW-1185">Reference proteome</keyword>
<evidence type="ECO:0000313" key="3">
    <source>
        <dbReference type="Proteomes" id="UP000652761"/>
    </source>
</evidence>
<dbReference type="Proteomes" id="UP000652761">
    <property type="component" value="Unassembled WGS sequence"/>
</dbReference>
<organism evidence="2 3">
    <name type="scientific">Colocasia esculenta</name>
    <name type="common">Wild taro</name>
    <name type="synonym">Arum esculentum</name>
    <dbReference type="NCBI Taxonomy" id="4460"/>
    <lineage>
        <taxon>Eukaryota</taxon>
        <taxon>Viridiplantae</taxon>
        <taxon>Streptophyta</taxon>
        <taxon>Embryophyta</taxon>
        <taxon>Tracheophyta</taxon>
        <taxon>Spermatophyta</taxon>
        <taxon>Magnoliopsida</taxon>
        <taxon>Liliopsida</taxon>
        <taxon>Araceae</taxon>
        <taxon>Aroideae</taxon>
        <taxon>Colocasieae</taxon>
        <taxon>Colocasia</taxon>
    </lineage>
</organism>
<dbReference type="EMBL" id="NMUH01000101">
    <property type="protein sequence ID" value="MQL71543.1"/>
    <property type="molecule type" value="Genomic_DNA"/>
</dbReference>
<gene>
    <name evidence="2" type="ORF">Taro_003853</name>
</gene>
<feature type="signal peptide" evidence="1">
    <location>
        <begin position="1"/>
        <end position="21"/>
    </location>
</feature>
<protein>
    <submittedName>
        <fullName evidence="2">Uncharacterized protein</fullName>
    </submittedName>
</protein>
<proteinExistence type="predicted"/>
<evidence type="ECO:0000256" key="1">
    <source>
        <dbReference type="SAM" id="SignalP"/>
    </source>
</evidence>
<feature type="chain" id="PRO_5032690769" evidence="1">
    <location>
        <begin position="22"/>
        <end position="92"/>
    </location>
</feature>
<reference evidence="2" key="1">
    <citation type="submission" date="2017-07" db="EMBL/GenBank/DDBJ databases">
        <title>Taro Niue Genome Assembly and Annotation.</title>
        <authorList>
            <person name="Atibalentja N."/>
            <person name="Keating K."/>
            <person name="Fields C.J."/>
        </authorList>
    </citation>
    <scope>NUCLEOTIDE SEQUENCE</scope>
    <source>
        <strain evidence="2">Niue_2</strain>
        <tissue evidence="2">Leaf</tissue>
    </source>
</reference>
<dbReference type="AlphaFoldDB" id="A0A843TQ42"/>
<comment type="caution">
    <text evidence="2">The sequence shown here is derived from an EMBL/GenBank/DDBJ whole genome shotgun (WGS) entry which is preliminary data.</text>
</comment>
<keyword evidence="1" id="KW-0732">Signal</keyword>